<gene>
    <name evidence="2" type="ORF">KDD17_07995</name>
</gene>
<protein>
    <submittedName>
        <fullName evidence="2">PRC-barrel domain-containing protein</fullName>
    </submittedName>
</protein>
<feature type="chain" id="PRO_5038145652" evidence="1">
    <location>
        <begin position="24"/>
        <end position="156"/>
    </location>
</feature>
<dbReference type="KEGG" id="sual:KDD17_07995"/>
<keyword evidence="1" id="KW-0732">Signal</keyword>
<dbReference type="EMBL" id="CP073581">
    <property type="protein sequence ID" value="QUJ77864.1"/>
    <property type="molecule type" value="Genomic_DNA"/>
</dbReference>
<name>A0A975JG30_9RHOB</name>
<dbReference type="AlphaFoldDB" id="A0A975JG30"/>
<organism evidence="2 3">
    <name type="scientific">Sulfitobacter albidus</name>
    <dbReference type="NCBI Taxonomy" id="2829501"/>
    <lineage>
        <taxon>Bacteria</taxon>
        <taxon>Pseudomonadati</taxon>
        <taxon>Pseudomonadota</taxon>
        <taxon>Alphaproteobacteria</taxon>
        <taxon>Rhodobacterales</taxon>
        <taxon>Roseobacteraceae</taxon>
        <taxon>Sulfitobacter</taxon>
    </lineage>
</organism>
<evidence type="ECO:0000256" key="1">
    <source>
        <dbReference type="SAM" id="SignalP"/>
    </source>
</evidence>
<evidence type="ECO:0000313" key="2">
    <source>
        <dbReference type="EMBL" id="QUJ77864.1"/>
    </source>
</evidence>
<dbReference type="RefSeq" id="WP_212706057.1">
    <property type="nucleotide sequence ID" value="NZ_CP073581.1"/>
</dbReference>
<feature type="signal peptide" evidence="1">
    <location>
        <begin position="1"/>
        <end position="23"/>
    </location>
</feature>
<accession>A0A975JG30</accession>
<proteinExistence type="predicted"/>
<sequence length="156" mass="16823">MTRNLMITTAAVAALFAAPMATAQTVSDDVTNVEIETKRPGIGIAEYDPTIMGVQQDQYDALRNTVGDPLLTTDNEQLGTITEVTFDGMGNPELVVDLVPEAKIDAEELVITLLPETINIVDGKIFLDTTTDELYLKAQQGSKRDDETSTSVTISS</sequence>
<reference evidence="2" key="1">
    <citation type="submission" date="2021-04" db="EMBL/GenBank/DDBJ databases">
        <title>Complete genome sequence for Sulfitobacter sp. strain JK7-1.</title>
        <authorList>
            <person name="Park S.-J."/>
        </authorList>
    </citation>
    <scope>NUCLEOTIDE SEQUENCE</scope>
    <source>
        <strain evidence="2">JK7-1</strain>
    </source>
</reference>
<evidence type="ECO:0000313" key="3">
    <source>
        <dbReference type="Proteomes" id="UP000683291"/>
    </source>
</evidence>
<dbReference type="Proteomes" id="UP000683291">
    <property type="component" value="Chromosome 1"/>
</dbReference>
<keyword evidence="3" id="KW-1185">Reference proteome</keyword>